<sequence>MIALIHAEIRRLFATRLVWWALVTAALCGGVLPGLLAVIGPENANPPLPGLDTAAGVEMLLSLTSVLLFIPALIGTVAVTSEYRHRTIGTTFLLAPRRVGVVLAKLAVYALLGLSYGVIASTSAAASVAGGAALRGETLGMPWSDLAPLLVRLALAAAIYMIIGVAIGALARHQLIAIGVTLGYFYVIEYVLMLIPGVNRIYPYLPGGATSALTDFTFLRDALSAELPAAAPPAGLSALGGGLVLLAYAAAAIVVAVVVPLRRDLR</sequence>
<feature type="transmembrane region" description="Helical" evidence="1">
    <location>
        <begin position="175"/>
        <end position="195"/>
    </location>
</feature>
<dbReference type="Pfam" id="PF12730">
    <property type="entry name" value="ABC2_membrane_4"/>
    <property type="match status" value="1"/>
</dbReference>
<feature type="transmembrane region" description="Helical" evidence="1">
    <location>
        <begin position="17"/>
        <end position="39"/>
    </location>
</feature>
<gene>
    <name evidence="2" type="ORF">QFZ53_000264</name>
</gene>
<dbReference type="RefSeq" id="WP_307292670.1">
    <property type="nucleotide sequence ID" value="NZ_JAUSXV010000001.1"/>
</dbReference>
<accession>A0AAW8ES18</accession>
<dbReference type="EMBL" id="JAUSXV010000001">
    <property type="protein sequence ID" value="MDQ0646068.1"/>
    <property type="molecule type" value="Genomic_DNA"/>
</dbReference>
<proteinExistence type="predicted"/>
<keyword evidence="1" id="KW-1133">Transmembrane helix</keyword>
<keyword evidence="1" id="KW-0472">Membrane</keyword>
<evidence type="ECO:0000313" key="2">
    <source>
        <dbReference type="EMBL" id="MDQ0646068.1"/>
    </source>
</evidence>
<feature type="transmembrane region" description="Helical" evidence="1">
    <location>
        <begin position="102"/>
        <end position="129"/>
    </location>
</feature>
<protein>
    <submittedName>
        <fullName evidence="2">ABC-2 type transport system permease protein</fullName>
    </submittedName>
</protein>
<reference evidence="2 3" key="1">
    <citation type="submission" date="2023-07" db="EMBL/GenBank/DDBJ databases">
        <title>Comparative genomics of wheat-associated soil bacteria to identify genetic determinants of phenazine resistance.</title>
        <authorList>
            <person name="Mouncey N."/>
        </authorList>
    </citation>
    <scope>NUCLEOTIDE SEQUENCE [LARGE SCALE GENOMIC DNA]</scope>
    <source>
        <strain evidence="2 3">W4I9-1</strain>
    </source>
</reference>
<name>A0AAW8ES18_9MICO</name>
<evidence type="ECO:0000313" key="3">
    <source>
        <dbReference type="Proteomes" id="UP001244427"/>
    </source>
</evidence>
<feature type="transmembrane region" description="Helical" evidence="1">
    <location>
        <begin position="149"/>
        <end position="168"/>
    </location>
</feature>
<feature type="transmembrane region" description="Helical" evidence="1">
    <location>
        <begin position="59"/>
        <end position="81"/>
    </location>
</feature>
<dbReference type="Proteomes" id="UP001244427">
    <property type="component" value="Unassembled WGS sequence"/>
</dbReference>
<organism evidence="2 3">
    <name type="scientific">Microbacterium natoriense</name>
    <dbReference type="NCBI Taxonomy" id="284570"/>
    <lineage>
        <taxon>Bacteria</taxon>
        <taxon>Bacillati</taxon>
        <taxon>Actinomycetota</taxon>
        <taxon>Actinomycetes</taxon>
        <taxon>Micrococcales</taxon>
        <taxon>Microbacteriaceae</taxon>
        <taxon>Microbacterium</taxon>
    </lineage>
</organism>
<dbReference type="AlphaFoldDB" id="A0AAW8ES18"/>
<keyword evidence="3" id="KW-1185">Reference proteome</keyword>
<comment type="caution">
    <text evidence="2">The sequence shown here is derived from an EMBL/GenBank/DDBJ whole genome shotgun (WGS) entry which is preliminary data.</text>
</comment>
<evidence type="ECO:0000256" key="1">
    <source>
        <dbReference type="SAM" id="Phobius"/>
    </source>
</evidence>
<feature type="transmembrane region" description="Helical" evidence="1">
    <location>
        <begin position="238"/>
        <end position="261"/>
    </location>
</feature>
<keyword evidence="1" id="KW-0812">Transmembrane</keyword>